<protein>
    <submittedName>
        <fullName evidence="2">Uncharacterized protein</fullName>
    </submittedName>
</protein>
<dbReference type="Proteomes" id="UP001500466">
    <property type="component" value="Unassembled WGS sequence"/>
</dbReference>
<accession>A0ABP9I7X9</accession>
<dbReference type="EMBL" id="BAABHS010000038">
    <property type="protein sequence ID" value="GAA4989927.1"/>
    <property type="molecule type" value="Genomic_DNA"/>
</dbReference>
<gene>
    <name evidence="2" type="ORF">GCM10023205_71450</name>
</gene>
<keyword evidence="3" id="KW-1185">Reference proteome</keyword>
<name>A0ABP9I7X9_9ACTN</name>
<sequence length="91" mass="9538">MQVILLDDSDRRMDQHGDAIPYPGTLHAARPGGPGSELPEAFTLCGRPTVSMDVLGPREPGPGTPLYPPNLEGKGPGKAAGCGICARRVFE</sequence>
<proteinExistence type="predicted"/>
<reference evidence="3" key="1">
    <citation type="journal article" date="2019" name="Int. J. Syst. Evol. Microbiol.">
        <title>The Global Catalogue of Microorganisms (GCM) 10K type strain sequencing project: providing services to taxonomists for standard genome sequencing and annotation.</title>
        <authorList>
            <consortium name="The Broad Institute Genomics Platform"/>
            <consortium name="The Broad Institute Genome Sequencing Center for Infectious Disease"/>
            <person name="Wu L."/>
            <person name="Ma J."/>
        </authorList>
    </citation>
    <scope>NUCLEOTIDE SEQUENCE [LARGE SCALE GENOMIC DNA]</scope>
    <source>
        <strain evidence="3">JCM 17986</strain>
    </source>
</reference>
<evidence type="ECO:0000313" key="3">
    <source>
        <dbReference type="Proteomes" id="UP001500466"/>
    </source>
</evidence>
<comment type="caution">
    <text evidence="2">The sequence shown here is derived from an EMBL/GenBank/DDBJ whole genome shotgun (WGS) entry which is preliminary data.</text>
</comment>
<organism evidence="2 3">
    <name type="scientific">Yinghuangia aomiensis</name>
    <dbReference type="NCBI Taxonomy" id="676205"/>
    <lineage>
        <taxon>Bacteria</taxon>
        <taxon>Bacillati</taxon>
        <taxon>Actinomycetota</taxon>
        <taxon>Actinomycetes</taxon>
        <taxon>Kitasatosporales</taxon>
        <taxon>Streptomycetaceae</taxon>
        <taxon>Yinghuangia</taxon>
    </lineage>
</organism>
<feature type="region of interest" description="Disordered" evidence="1">
    <location>
        <begin position="50"/>
        <end position="79"/>
    </location>
</feature>
<evidence type="ECO:0000256" key="1">
    <source>
        <dbReference type="SAM" id="MobiDB-lite"/>
    </source>
</evidence>
<evidence type="ECO:0000313" key="2">
    <source>
        <dbReference type="EMBL" id="GAA4989927.1"/>
    </source>
</evidence>
<feature type="compositionally biased region" description="Pro residues" evidence="1">
    <location>
        <begin position="59"/>
        <end position="68"/>
    </location>
</feature>
<dbReference type="RefSeq" id="WP_345679978.1">
    <property type="nucleotide sequence ID" value="NZ_BAABHS010000038.1"/>
</dbReference>